<dbReference type="Proteomes" id="UP000007058">
    <property type="component" value="Chromosome"/>
</dbReference>
<gene>
    <name evidence="1" type="ordered locus">amb1088</name>
</gene>
<organism evidence="1 2">
    <name type="scientific">Paramagnetospirillum magneticum (strain ATCC 700264 / AMB-1)</name>
    <name type="common">Magnetospirillum magneticum</name>
    <dbReference type="NCBI Taxonomy" id="342108"/>
    <lineage>
        <taxon>Bacteria</taxon>
        <taxon>Pseudomonadati</taxon>
        <taxon>Pseudomonadota</taxon>
        <taxon>Alphaproteobacteria</taxon>
        <taxon>Rhodospirillales</taxon>
        <taxon>Magnetospirillaceae</taxon>
        <taxon>Paramagnetospirillum</taxon>
    </lineage>
</organism>
<dbReference type="HOGENOM" id="CLU_920715_0_0_5"/>
<accession>Q2W8D3</accession>
<sequence length="302" mass="31789">MPPQSSAPRGIRPFSPMAGWPQAFCIVATALLSGCGGGGFCGAPVNAKAPVCSMTEAQMAAMPVQGEWWHPRQVVTLHALDTARQTDALRRAVGGHTGMELAGVAVPDPDSGRCDIYVALPAGPSAFQLEAVGHEVLHCLAGGFHPDMLTGKKTSSYLSARQAAAQREGLSSAIDAAEKQSRWTLSCTLGTGSCPPPVRKSGTSVEITVHPVSPDTQDRLERALGQTSQRPEGITLTDSSGRRCDLYLTLPPTYLGRGMENLGRRMLACFTPPGNAGASEQRRRIVDEVLAGSPAERPPTVP</sequence>
<reference evidence="1 2" key="1">
    <citation type="journal article" date="2005" name="DNA Res.">
        <title>Complete genome sequence of the facultative anaerobic magnetotactic bacterium Magnetospirillum sp. strain AMB-1.</title>
        <authorList>
            <person name="Matsunaga T."/>
            <person name="Okamura Y."/>
            <person name="Fukuda Y."/>
            <person name="Wahyudi A.T."/>
            <person name="Murase Y."/>
            <person name="Takeyama H."/>
        </authorList>
    </citation>
    <scope>NUCLEOTIDE SEQUENCE [LARGE SCALE GENOMIC DNA]</scope>
    <source>
        <strain evidence="2">ATCC 700264 / AMB-1</strain>
    </source>
</reference>
<keyword evidence="2" id="KW-1185">Reference proteome</keyword>
<dbReference type="AlphaFoldDB" id="Q2W8D3"/>
<proteinExistence type="predicted"/>
<dbReference type="KEGG" id="mag:amb1088"/>
<evidence type="ECO:0000313" key="1">
    <source>
        <dbReference type="EMBL" id="BAE49892.1"/>
    </source>
</evidence>
<protein>
    <submittedName>
        <fullName evidence="1">Uncharacterized protein</fullName>
    </submittedName>
</protein>
<dbReference type="EMBL" id="AP007255">
    <property type="protein sequence ID" value="BAE49892.1"/>
    <property type="molecule type" value="Genomic_DNA"/>
</dbReference>
<name>Q2W8D3_PARM1</name>
<evidence type="ECO:0000313" key="2">
    <source>
        <dbReference type="Proteomes" id="UP000007058"/>
    </source>
</evidence>